<gene>
    <name evidence="5" type="ORF">LO744_12910</name>
</gene>
<comment type="caution">
    <text evidence="5">The sequence shown here is derived from an EMBL/GenBank/DDBJ whole genome shotgun (WGS) entry which is preliminary data.</text>
</comment>
<reference evidence="5" key="1">
    <citation type="submission" date="2021-11" db="EMBL/GenBank/DDBJ databases">
        <title>Description of novel Chryseobacterium species.</title>
        <authorList>
            <person name="Saticioglu I.B."/>
            <person name="Ay H."/>
            <person name="Altun S."/>
            <person name="Duman M."/>
        </authorList>
    </citation>
    <scope>NUCLEOTIDE SEQUENCE</scope>
    <source>
        <strain evidence="5">C-17</strain>
    </source>
</reference>
<dbReference type="PANTHER" id="PTHR43280">
    <property type="entry name" value="ARAC-FAMILY TRANSCRIPTIONAL REGULATOR"/>
    <property type="match status" value="1"/>
</dbReference>
<dbReference type="PROSITE" id="PS01124">
    <property type="entry name" value="HTH_ARAC_FAMILY_2"/>
    <property type="match status" value="1"/>
</dbReference>
<dbReference type="InterPro" id="IPR018060">
    <property type="entry name" value="HTH_AraC"/>
</dbReference>
<sequence length="283" mass="32524">MHQISDELKKNGFSINLVSKIIERNNFSRKFNTLEYFAIYLVAEDLNITVENKPYHISGGNSVFIGPQKNVEFGNAMGKEIYAIVFSKEFFDKTSKDSIYLNSNIFFNSTSNIFVAPYFGNNEYNKIILIERLKRFSAIDEESIYFSAAHNAIESLILDAHLHIDHKNEPKEHLESVSLVNRFTVILQRDYKTEKKVIHYASELRVSSRKLTDMAEFVYGKSAKQMIIEKVTFECEKAIKFSSKTLSEIAFDLGFKDEGNFSNFVKKHSGKKPSDMREIASSI</sequence>
<evidence type="ECO:0000313" key="5">
    <source>
        <dbReference type="EMBL" id="MCD1117760.1"/>
    </source>
</evidence>
<dbReference type="GO" id="GO:0003700">
    <property type="term" value="F:DNA-binding transcription factor activity"/>
    <property type="evidence" value="ECO:0007669"/>
    <property type="project" value="InterPro"/>
</dbReference>
<dbReference type="PANTHER" id="PTHR43280:SF32">
    <property type="entry name" value="TRANSCRIPTIONAL REGULATORY PROTEIN"/>
    <property type="match status" value="1"/>
</dbReference>
<keyword evidence="1" id="KW-0805">Transcription regulation</keyword>
<proteinExistence type="predicted"/>
<keyword evidence="6" id="KW-1185">Reference proteome</keyword>
<organism evidence="5 6">
    <name type="scientific">Chryseobacterium turcicum</name>
    <dbReference type="NCBI Taxonomy" id="2898076"/>
    <lineage>
        <taxon>Bacteria</taxon>
        <taxon>Pseudomonadati</taxon>
        <taxon>Bacteroidota</taxon>
        <taxon>Flavobacteriia</taxon>
        <taxon>Flavobacteriales</taxon>
        <taxon>Weeksellaceae</taxon>
        <taxon>Chryseobacterium group</taxon>
        <taxon>Chryseobacterium</taxon>
    </lineage>
</organism>
<protein>
    <submittedName>
        <fullName evidence="5">AraC family transcriptional regulator</fullName>
    </submittedName>
</protein>
<dbReference type="EMBL" id="JAJNAY010000001">
    <property type="protein sequence ID" value="MCD1117760.1"/>
    <property type="molecule type" value="Genomic_DNA"/>
</dbReference>
<evidence type="ECO:0000256" key="3">
    <source>
        <dbReference type="ARBA" id="ARBA00023163"/>
    </source>
</evidence>
<dbReference type="SMART" id="SM00342">
    <property type="entry name" value="HTH_ARAC"/>
    <property type="match status" value="1"/>
</dbReference>
<evidence type="ECO:0000256" key="2">
    <source>
        <dbReference type="ARBA" id="ARBA00023125"/>
    </source>
</evidence>
<dbReference type="SUPFAM" id="SSF46689">
    <property type="entry name" value="Homeodomain-like"/>
    <property type="match status" value="1"/>
</dbReference>
<feature type="domain" description="HTH araC/xylS-type" evidence="4">
    <location>
        <begin position="181"/>
        <end position="279"/>
    </location>
</feature>
<dbReference type="Pfam" id="PF12833">
    <property type="entry name" value="HTH_18"/>
    <property type="match status" value="1"/>
</dbReference>
<accession>A0A9Q3V6L0</accession>
<name>A0A9Q3V6L0_9FLAO</name>
<evidence type="ECO:0000256" key="1">
    <source>
        <dbReference type="ARBA" id="ARBA00023015"/>
    </source>
</evidence>
<evidence type="ECO:0000313" key="6">
    <source>
        <dbReference type="Proteomes" id="UP001108025"/>
    </source>
</evidence>
<dbReference type="Gene3D" id="1.10.10.60">
    <property type="entry name" value="Homeodomain-like"/>
    <property type="match status" value="1"/>
</dbReference>
<dbReference type="RefSeq" id="WP_230669839.1">
    <property type="nucleotide sequence ID" value="NZ_JAJNAY010000001.1"/>
</dbReference>
<keyword evidence="3" id="KW-0804">Transcription</keyword>
<keyword evidence="2" id="KW-0238">DNA-binding</keyword>
<dbReference type="AlphaFoldDB" id="A0A9Q3V6L0"/>
<dbReference type="InterPro" id="IPR009057">
    <property type="entry name" value="Homeodomain-like_sf"/>
</dbReference>
<dbReference type="Proteomes" id="UP001108025">
    <property type="component" value="Unassembled WGS sequence"/>
</dbReference>
<evidence type="ECO:0000259" key="4">
    <source>
        <dbReference type="PROSITE" id="PS01124"/>
    </source>
</evidence>
<dbReference type="GO" id="GO:0043565">
    <property type="term" value="F:sequence-specific DNA binding"/>
    <property type="evidence" value="ECO:0007669"/>
    <property type="project" value="InterPro"/>
</dbReference>